<feature type="region of interest" description="Disordered" evidence="1">
    <location>
        <begin position="1"/>
        <end position="23"/>
    </location>
</feature>
<reference evidence="2" key="1">
    <citation type="submission" date="2020-02" db="EMBL/GenBank/DDBJ databases">
        <authorList>
            <person name="Meier V. D."/>
        </authorList>
    </citation>
    <scope>NUCLEOTIDE SEQUENCE</scope>
    <source>
        <strain evidence="2">AVDCRST_MAG67</strain>
    </source>
</reference>
<protein>
    <submittedName>
        <fullName evidence="2">Uncharacterized protein</fullName>
    </submittedName>
</protein>
<accession>A0A6J4T168</accession>
<feature type="non-terminal residue" evidence="2">
    <location>
        <position position="23"/>
    </location>
</feature>
<proteinExistence type="predicted"/>
<feature type="non-terminal residue" evidence="2">
    <location>
        <position position="1"/>
    </location>
</feature>
<name>A0A6J4T168_9ACTN</name>
<evidence type="ECO:0000256" key="1">
    <source>
        <dbReference type="SAM" id="MobiDB-lite"/>
    </source>
</evidence>
<dbReference type="AlphaFoldDB" id="A0A6J4T168"/>
<organism evidence="2">
    <name type="scientific">uncultured Solirubrobacteraceae bacterium</name>
    <dbReference type="NCBI Taxonomy" id="1162706"/>
    <lineage>
        <taxon>Bacteria</taxon>
        <taxon>Bacillati</taxon>
        <taxon>Actinomycetota</taxon>
        <taxon>Thermoleophilia</taxon>
        <taxon>Solirubrobacterales</taxon>
        <taxon>Solirubrobacteraceae</taxon>
        <taxon>environmental samples</taxon>
    </lineage>
</organism>
<evidence type="ECO:0000313" key="2">
    <source>
        <dbReference type="EMBL" id="CAA9510553.1"/>
    </source>
</evidence>
<sequence length="23" mass="2681">EQRVLHQPAGHDELLDRDPRVAE</sequence>
<dbReference type="EMBL" id="CADCVQ010000112">
    <property type="protein sequence ID" value="CAA9510553.1"/>
    <property type="molecule type" value="Genomic_DNA"/>
</dbReference>
<gene>
    <name evidence="2" type="ORF">AVDCRST_MAG67-2694</name>
</gene>